<keyword evidence="3" id="KW-0378">Hydrolase</keyword>
<keyword evidence="4" id="KW-0482">Metalloprotease</keyword>
<dbReference type="InterPro" id="IPR025502">
    <property type="entry name" value="TldD"/>
</dbReference>
<comment type="similarity">
    <text evidence="1">Belongs to the peptidase U62 family.</text>
</comment>
<dbReference type="Proteomes" id="UP000060487">
    <property type="component" value="Unassembled WGS sequence"/>
</dbReference>
<dbReference type="PIRSF" id="PIRSF004919">
    <property type="entry name" value="TldD"/>
    <property type="match status" value="1"/>
</dbReference>
<dbReference type="InterPro" id="IPR036059">
    <property type="entry name" value="TldD/PmbA_sf"/>
</dbReference>
<organism evidence="8 9">
    <name type="scientific">Candidatus Magnetominusculus xianensis</name>
    <dbReference type="NCBI Taxonomy" id="1748249"/>
    <lineage>
        <taxon>Bacteria</taxon>
        <taxon>Pseudomonadati</taxon>
        <taxon>Nitrospirota</taxon>
        <taxon>Nitrospiria</taxon>
        <taxon>Nitrospirales</taxon>
        <taxon>Nitrospiraceae</taxon>
        <taxon>Candidatus Magnetominusculus</taxon>
    </lineage>
</organism>
<keyword evidence="9" id="KW-1185">Reference proteome</keyword>
<dbReference type="InterPro" id="IPR051463">
    <property type="entry name" value="Peptidase_U62_metallo"/>
</dbReference>
<name>A0ABR5SBJ6_9BACT</name>
<reference evidence="8 9" key="1">
    <citation type="submission" date="2015-11" db="EMBL/GenBank/DDBJ databases">
        <authorList>
            <person name="Lin W."/>
        </authorList>
    </citation>
    <scope>NUCLEOTIDE SEQUENCE [LARGE SCALE GENOMIC DNA]</scope>
    <source>
        <strain evidence="8 9">HCH-1</strain>
    </source>
</reference>
<dbReference type="Pfam" id="PF19289">
    <property type="entry name" value="PmbA_TldD_3rd"/>
    <property type="match status" value="1"/>
</dbReference>
<feature type="domain" description="Metalloprotease TldD/E N-terminal" evidence="5">
    <location>
        <begin position="23"/>
        <end position="78"/>
    </location>
</feature>
<dbReference type="InterPro" id="IPR045569">
    <property type="entry name" value="Metalloprtase-TldD/E_C"/>
</dbReference>
<dbReference type="InterPro" id="IPR045570">
    <property type="entry name" value="Metalloprtase-TldD/E_cen_dom"/>
</dbReference>
<feature type="domain" description="Metalloprotease TldD/E central" evidence="7">
    <location>
        <begin position="112"/>
        <end position="223"/>
    </location>
</feature>
<proteinExistence type="inferred from homology"/>
<evidence type="ECO:0000256" key="1">
    <source>
        <dbReference type="ARBA" id="ARBA00005836"/>
    </source>
</evidence>
<protein>
    <submittedName>
        <fullName evidence="8">Peptidase</fullName>
    </submittedName>
</protein>
<accession>A0ABR5SBJ6</accession>
<dbReference type="PANTHER" id="PTHR30624">
    <property type="entry name" value="UNCHARACTERIZED PROTEIN TLDD AND PMBA"/>
    <property type="match status" value="1"/>
</dbReference>
<dbReference type="EMBL" id="LNQR01000120">
    <property type="protein sequence ID" value="KWT78143.1"/>
    <property type="molecule type" value="Genomic_DNA"/>
</dbReference>
<evidence type="ECO:0000259" key="7">
    <source>
        <dbReference type="Pfam" id="PF19290"/>
    </source>
</evidence>
<evidence type="ECO:0000259" key="6">
    <source>
        <dbReference type="Pfam" id="PF19289"/>
    </source>
</evidence>
<feature type="domain" description="Metalloprotease TldD/E C-terminal" evidence="6">
    <location>
        <begin position="231"/>
        <end position="462"/>
    </location>
</feature>
<dbReference type="SUPFAM" id="SSF111283">
    <property type="entry name" value="Putative modulator of DNA gyrase, PmbA/TldD"/>
    <property type="match status" value="1"/>
</dbReference>
<dbReference type="InterPro" id="IPR035068">
    <property type="entry name" value="TldD/PmbA_N"/>
</dbReference>
<evidence type="ECO:0000259" key="5">
    <source>
        <dbReference type="Pfam" id="PF01523"/>
    </source>
</evidence>
<evidence type="ECO:0000256" key="4">
    <source>
        <dbReference type="ARBA" id="ARBA00023049"/>
    </source>
</evidence>
<keyword evidence="2" id="KW-0645">Protease</keyword>
<dbReference type="Pfam" id="PF19290">
    <property type="entry name" value="PmbA_TldD_2nd"/>
    <property type="match status" value="1"/>
</dbReference>
<dbReference type="RefSeq" id="WP_085053621.1">
    <property type="nucleotide sequence ID" value="NZ_LNQR01000120.1"/>
</dbReference>
<comment type="caution">
    <text evidence="8">The sequence shown here is derived from an EMBL/GenBank/DDBJ whole genome shotgun (WGS) entry which is preliminary data.</text>
</comment>
<gene>
    <name evidence="8" type="ORF">ASN18_3012</name>
</gene>
<evidence type="ECO:0000313" key="8">
    <source>
        <dbReference type="EMBL" id="KWT78143.1"/>
    </source>
</evidence>
<evidence type="ECO:0000256" key="2">
    <source>
        <dbReference type="ARBA" id="ARBA00022670"/>
    </source>
</evidence>
<evidence type="ECO:0000313" key="9">
    <source>
        <dbReference type="Proteomes" id="UP000060487"/>
    </source>
</evidence>
<dbReference type="Pfam" id="PF01523">
    <property type="entry name" value="PmbA_TldD_1st"/>
    <property type="match status" value="1"/>
</dbReference>
<dbReference type="Gene3D" id="3.30.2290.10">
    <property type="entry name" value="PmbA/TldD superfamily"/>
    <property type="match status" value="1"/>
</dbReference>
<sequence length="464" mass="49882">MLTKEIFSSLLKTATSAGGDYGDIFLENMTPLVIQMEDDKIEKISTGIERGIGIRVVYDNKSAYAYTNDLIKDTLIETAYSLSRAVKTNSVHATFNLEKIRPKTDFIIKQMPNNTPIADKIKLIREANKTARALDRRIRQVSVTYSDFVQSVTIANSDGVLVDDERVQSLFAVSVIAEDSGVIQTGYESLGGFTGFELFDETPNENPVEALALKAAKRAILMLGARRIKGGRMPVVISSEAGGTMIHEAIGHGLEADLAGQGLSVYSNKLGAQVASPAVTVIDDSTLQGKRGSYRVDDEGTEAQKNCLVENGILTAYMYDKLNAIKDGVKSSGNGRRESYRSRPIPRMTNTFLAPGKADPGEVLRATHDGLFVRKMGGGQVNTVTGDFVFDVQEGYLIKDGQITEPVKGATLCGNGPEVLKSIDMIGSDIGFAIGTCGKDSQGVPVSDALPTLRIPDIVVGGEV</sequence>
<evidence type="ECO:0000256" key="3">
    <source>
        <dbReference type="ARBA" id="ARBA00022801"/>
    </source>
</evidence>
<dbReference type="InterPro" id="IPR002510">
    <property type="entry name" value="Metalloprtase-TldD/E_N"/>
</dbReference>
<dbReference type="PANTHER" id="PTHR30624:SF4">
    <property type="entry name" value="METALLOPROTEASE TLDD"/>
    <property type="match status" value="1"/>
</dbReference>